<dbReference type="InterPro" id="IPR029001">
    <property type="entry name" value="ITPase-like_fam"/>
</dbReference>
<dbReference type="PANTHER" id="PTHR34699:SF2">
    <property type="entry name" value="NON-CANONICAL PURINE NTP PHOSPHATASE_PRRC1 DOMAIN-CONTAINING PROTEIN"/>
    <property type="match status" value="1"/>
</dbReference>
<keyword evidence="4" id="KW-0547">Nucleotide-binding</keyword>
<sequence>MDIKVRKQMRIIIGSKNKAKIQAVEKVFPNASVTSKGASSGVSAQPFSDEETKQGAIHRALNCIQGETNTFGIGLEGGVMFIGNKLYLCNWGALALPGHLYTASGARILLPQEITKELLKGRELGEVMDTFAHRKQVRQKEGAIGIFTAERISRIDMFSHVIELLRGQWEYNQL</sequence>
<evidence type="ECO:0000256" key="4">
    <source>
        <dbReference type="ARBA" id="ARBA00022741"/>
    </source>
</evidence>
<feature type="domain" description="Non-canonical purine NTP phosphatase/PRRC1" evidence="12">
    <location>
        <begin position="14"/>
        <end position="161"/>
    </location>
</feature>
<dbReference type="GO" id="GO:0009117">
    <property type="term" value="P:nucleotide metabolic process"/>
    <property type="evidence" value="ECO:0007669"/>
    <property type="project" value="UniProtKB-KW"/>
</dbReference>
<gene>
    <name evidence="13" type="ORF">SAMN05421807_11115</name>
</gene>
<dbReference type="EMBL" id="FQXD01000011">
    <property type="protein sequence ID" value="SHH68074.1"/>
    <property type="molecule type" value="Genomic_DNA"/>
</dbReference>
<dbReference type="SUPFAM" id="SSF52972">
    <property type="entry name" value="ITPase-like"/>
    <property type="match status" value="1"/>
</dbReference>
<evidence type="ECO:0000259" key="12">
    <source>
        <dbReference type="Pfam" id="PF01931"/>
    </source>
</evidence>
<keyword evidence="3" id="KW-0479">Metal-binding</keyword>
<name>A0A1M5UYW3_9BACI</name>
<comment type="catalytic activity">
    <reaction evidence="11">
        <text>XTP + H2O = XDP + phosphate + H(+)</text>
        <dbReference type="Rhea" id="RHEA:28406"/>
        <dbReference type="ChEBI" id="CHEBI:15377"/>
        <dbReference type="ChEBI" id="CHEBI:15378"/>
        <dbReference type="ChEBI" id="CHEBI:43474"/>
        <dbReference type="ChEBI" id="CHEBI:59884"/>
        <dbReference type="ChEBI" id="CHEBI:61314"/>
        <dbReference type="EC" id="3.6.1.73"/>
    </reaction>
</comment>
<accession>A0A1M5UYW3</accession>
<dbReference type="InterPro" id="IPR026533">
    <property type="entry name" value="NTPase/PRRC1"/>
</dbReference>
<dbReference type="GO" id="GO:0103023">
    <property type="term" value="F:ITPase activity"/>
    <property type="evidence" value="ECO:0007669"/>
    <property type="project" value="UniProtKB-EC"/>
</dbReference>
<dbReference type="Gene3D" id="3.90.950.10">
    <property type="match status" value="1"/>
</dbReference>
<dbReference type="InterPro" id="IPR050299">
    <property type="entry name" value="YjjX_NTPase"/>
</dbReference>
<evidence type="ECO:0000256" key="8">
    <source>
        <dbReference type="ARBA" id="ARBA00023211"/>
    </source>
</evidence>
<keyword evidence="6" id="KW-0460">Magnesium</keyword>
<comment type="catalytic activity">
    <reaction evidence="10">
        <text>ITP + H2O = IDP + phosphate + H(+)</text>
        <dbReference type="Rhea" id="RHEA:28330"/>
        <dbReference type="ChEBI" id="CHEBI:15377"/>
        <dbReference type="ChEBI" id="CHEBI:15378"/>
        <dbReference type="ChEBI" id="CHEBI:43474"/>
        <dbReference type="ChEBI" id="CHEBI:58280"/>
        <dbReference type="ChEBI" id="CHEBI:61402"/>
        <dbReference type="EC" id="3.6.1.73"/>
    </reaction>
</comment>
<keyword evidence="14" id="KW-1185">Reference proteome</keyword>
<evidence type="ECO:0000256" key="11">
    <source>
        <dbReference type="ARBA" id="ARBA00048781"/>
    </source>
</evidence>
<dbReference type="GO" id="GO:0000166">
    <property type="term" value="F:nucleotide binding"/>
    <property type="evidence" value="ECO:0007669"/>
    <property type="project" value="UniProtKB-KW"/>
</dbReference>
<dbReference type="EC" id="3.6.1.73" evidence="9"/>
<protein>
    <recommendedName>
        <fullName evidence="9">inosine/xanthosine triphosphatase</fullName>
        <ecNumber evidence="9">3.6.1.73</ecNumber>
    </recommendedName>
</protein>
<keyword evidence="7" id="KW-0546">Nucleotide metabolism</keyword>
<evidence type="ECO:0000256" key="5">
    <source>
        <dbReference type="ARBA" id="ARBA00022801"/>
    </source>
</evidence>
<evidence type="ECO:0000256" key="6">
    <source>
        <dbReference type="ARBA" id="ARBA00022842"/>
    </source>
</evidence>
<evidence type="ECO:0000256" key="10">
    <source>
        <dbReference type="ARBA" id="ARBA00048174"/>
    </source>
</evidence>
<keyword evidence="5" id="KW-0378">Hydrolase</keyword>
<evidence type="ECO:0000256" key="1">
    <source>
        <dbReference type="ARBA" id="ARBA00001936"/>
    </source>
</evidence>
<dbReference type="GO" id="GO:0046872">
    <property type="term" value="F:metal ion binding"/>
    <property type="evidence" value="ECO:0007669"/>
    <property type="project" value="UniProtKB-KW"/>
</dbReference>
<proteinExistence type="predicted"/>
<reference evidence="14" key="1">
    <citation type="submission" date="2016-11" db="EMBL/GenBank/DDBJ databases">
        <authorList>
            <person name="Varghese N."/>
            <person name="Submissions S."/>
        </authorList>
    </citation>
    <scope>NUCLEOTIDE SEQUENCE [LARGE SCALE GENOMIC DNA]</scope>
    <source>
        <strain evidence="14">CGMCC 1.6496</strain>
    </source>
</reference>
<organism evidence="13 14">
    <name type="scientific">Virgibacillus chiguensis</name>
    <dbReference type="NCBI Taxonomy" id="411959"/>
    <lineage>
        <taxon>Bacteria</taxon>
        <taxon>Bacillati</taxon>
        <taxon>Bacillota</taxon>
        <taxon>Bacilli</taxon>
        <taxon>Bacillales</taxon>
        <taxon>Bacillaceae</taxon>
        <taxon>Virgibacillus</taxon>
    </lineage>
</organism>
<evidence type="ECO:0000313" key="14">
    <source>
        <dbReference type="Proteomes" id="UP000184079"/>
    </source>
</evidence>
<dbReference type="Pfam" id="PF01931">
    <property type="entry name" value="NTPase_I-T"/>
    <property type="match status" value="1"/>
</dbReference>
<evidence type="ECO:0000256" key="9">
    <source>
        <dbReference type="ARBA" id="ARBA00038901"/>
    </source>
</evidence>
<keyword evidence="8" id="KW-0464">Manganese</keyword>
<dbReference type="Proteomes" id="UP000184079">
    <property type="component" value="Unassembled WGS sequence"/>
</dbReference>
<comment type="cofactor">
    <cofactor evidence="2">
        <name>Mg(2+)</name>
        <dbReference type="ChEBI" id="CHEBI:18420"/>
    </cofactor>
</comment>
<evidence type="ECO:0000256" key="2">
    <source>
        <dbReference type="ARBA" id="ARBA00001946"/>
    </source>
</evidence>
<dbReference type="PANTHER" id="PTHR34699">
    <property type="match status" value="1"/>
</dbReference>
<dbReference type="AlphaFoldDB" id="A0A1M5UYW3"/>
<evidence type="ECO:0000256" key="7">
    <source>
        <dbReference type="ARBA" id="ARBA00023080"/>
    </source>
</evidence>
<evidence type="ECO:0000256" key="3">
    <source>
        <dbReference type="ARBA" id="ARBA00022723"/>
    </source>
</evidence>
<evidence type="ECO:0000313" key="13">
    <source>
        <dbReference type="EMBL" id="SHH68074.1"/>
    </source>
</evidence>
<dbReference type="NCBIfam" id="NF002850">
    <property type="entry name" value="PRK03114.1"/>
    <property type="match status" value="1"/>
</dbReference>
<comment type="cofactor">
    <cofactor evidence="1">
        <name>Mn(2+)</name>
        <dbReference type="ChEBI" id="CHEBI:29035"/>
    </cofactor>
</comment>